<gene>
    <name evidence="2" type="ORF">XENOCAPTIV_020494</name>
</gene>
<name>A0ABV0Q5M3_9TELE</name>
<sequence>LTESKRQSALLAAGATTSEEPGAVTMGRPSSSEEIEVPMAEFGEDRRLPPVNFGHATVPSDEAAGKTHCEVSVLNGDCGISENMMCSDSPLRPGSQTGAENANTTVGPDAKSDIPRRSSIIKVIYEVGAVCICILVVKL</sequence>
<reference evidence="2 3" key="1">
    <citation type="submission" date="2021-06" db="EMBL/GenBank/DDBJ databases">
        <authorList>
            <person name="Palmer J.M."/>
        </authorList>
    </citation>
    <scope>NUCLEOTIDE SEQUENCE [LARGE SCALE GENOMIC DNA]</scope>
    <source>
        <strain evidence="2 3">XC_2019</strain>
        <tissue evidence="2">Muscle</tissue>
    </source>
</reference>
<organism evidence="2 3">
    <name type="scientific">Xenoophorus captivus</name>
    <dbReference type="NCBI Taxonomy" id="1517983"/>
    <lineage>
        <taxon>Eukaryota</taxon>
        <taxon>Metazoa</taxon>
        <taxon>Chordata</taxon>
        <taxon>Craniata</taxon>
        <taxon>Vertebrata</taxon>
        <taxon>Euteleostomi</taxon>
        <taxon>Actinopterygii</taxon>
        <taxon>Neopterygii</taxon>
        <taxon>Teleostei</taxon>
        <taxon>Neoteleostei</taxon>
        <taxon>Acanthomorphata</taxon>
        <taxon>Ovalentaria</taxon>
        <taxon>Atherinomorphae</taxon>
        <taxon>Cyprinodontiformes</taxon>
        <taxon>Goodeidae</taxon>
        <taxon>Xenoophorus</taxon>
    </lineage>
</organism>
<evidence type="ECO:0000313" key="2">
    <source>
        <dbReference type="EMBL" id="MEQ2191087.1"/>
    </source>
</evidence>
<evidence type="ECO:0000256" key="1">
    <source>
        <dbReference type="SAM" id="MobiDB-lite"/>
    </source>
</evidence>
<evidence type="ECO:0000313" key="3">
    <source>
        <dbReference type="Proteomes" id="UP001434883"/>
    </source>
</evidence>
<feature type="region of interest" description="Disordered" evidence="1">
    <location>
        <begin position="89"/>
        <end position="112"/>
    </location>
</feature>
<accession>A0ABV0Q5M3</accession>
<comment type="caution">
    <text evidence="2">The sequence shown here is derived from an EMBL/GenBank/DDBJ whole genome shotgun (WGS) entry which is preliminary data.</text>
</comment>
<dbReference type="EMBL" id="JAHRIN010000440">
    <property type="protein sequence ID" value="MEQ2191087.1"/>
    <property type="molecule type" value="Genomic_DNA"/>
</dbReference>
<keyword evidence="3" id="KW-1185">Reference proteome</keyword>
<feature type="region of interest" description="Disordered" evidence="1">
    <location>
        <begin position="1"/>
        <end position="32"/>
    </location>
</feature>
<protein>
    <submittedName>
        <fullName evidence="2">Uncharacterized protein</fullName>
    </submittedName>
</protein>
<feature type="compositionally biased region" description="Polar residues" evidence="1">
    <location>
        <begin position="94"/>
        <end position="106"/>
    </location>
</feature>
<feature type="non-terminal residue" evidence="2">
    <location>
        <position position="1"/>
    </location>
</feature>
<proteinExistence type="predicted"/>
<dbReference type="Proteomes" id="UP001434883">
    <property type="component" value="Unassembled WGS sequence"/>
</dbReference>